<reference evidence="1 2" key="1">
    <citation type="submission" date="2016-03" db="EMBL/GenBank/DDBJ databases">
        <title>Acetic acid bacteria sequencing.</title>
        <authorList>
            <person name="Brandt J."/>
            <person name="Jakob F."/>
            <person name="Vogel R.F."/>
        </authorList>
    </citation>
    <scope>NUCLEOTIDE SEQUENCE [LARGE SCALE GENOMIC DNA]</scope>
    <source>
        <strain evidence="1 2">TMW2.1153</strain>
    </source>
</reference>
<dbReference type="AlphaFoldDB" id="A0A1U9KJA7"/>
<sequence>MVEIVKVKSGSMYEEKDSYSRIVMVGDQIFVANTAGIDYKTREISADPGMQARKALQNIEGALKAVDASLADIVRVITHVPDRANAPAVAAVLGEVFKDIDPALTFANTPLARDDLKVEFEVTAIRGASGQAKYIRISL</sequence>
<dbReference type="SUPFAM" id="SSF55298">
    <property type="entry name" value="YjgF-like"/>
    <property type="match status" value="1"/>
</dbReference>
<dbReference type="STRING" id="435.A0U92_14670"/>
<dbReference type="InterPro" id="IPR006175">
    <property type="entry name" value="YjgF/YER057c/UK114"/>
</dbReference>
<dbReference type="PANTHER" id="PTHR43857">
    <property type="entry name" value="BLR7761 PROTEIN"/>
    <property type="match status" value="1"/>
</dbReference>
<accession>A0A1U9KJA7</accession>
<evidence type="ECO:0000313" key="2">
    <source>
        <dbReference type="Proteomes" id="UP000188937"/>
    </source>
</evidence>
<dbReference type="InterPro" id="IPR035959">
    <property type="entry name" value="RutC-like_sf"/>
</dbReference>
<dbReference type="EMBL" id="CP014692">
    <property type="protein sequence ID" value="AQS85809.1"/>
    <property type="molecule type" value="Genomic_DNA"/>
</dbReference>
<evidence type="ECO:0008006" key="3">
    <source>
        <dbReference type="Google" id="ProtNLM"/>
    </source>
</evidence>
<proteinExistence type="predicted"/>
<dbReference type="RefSeq" id="WP_077813826.1">
    <property type="nucleotide sequence ID" value="NZ_CP014692.1"/>
</dbReference>
<gene>
    <name evidence="1" type="ORF">A0U92_14670</name>
</gene>
<evidence type="ECO:0000313" key="1">
    <source>
        <dbReference type="EMBL" id="AQS85809.1"/>
    </source>
</evidence>
<dbReference type="Pfam" id="PF01042">
    <property type="entry name" value="Ribonuc_L-PSP"/>
    <property type="match status" value="1"/>
</dbReference>
<dbReference type="PANTHER" id="PTHR43857:SF1">
    <property type="entry name" value="YJGH FAMILY PROTEIN"/>
    <property type="match status" value="1"/>
</dbReference>
<name>A0A1U9KJA7_ACEAC</name>
<dbReference type="KEGG" id="aace:A0U92_14670"/>
<dbReference type="OrthoDB" id="9783572at2"/>
<organism evidence="1 2">
    <name type="scientific">Acetobacter aceti</name>
    <dbReference type="NCBI Taxonomy" id="435"/>
    <lineage>
        <taxon>Bacteria</taxon>
        <taxon>Pseudomonadati</taxon>
        <taxon>Pseudomonadota</taxon>
        <taxon>Alphaproteobacteria</taxon>
        <taxon>Acetobacterales</taxon>
        <taxon>Acetobacteraceae</taxon>
        <taxon>Acetobacter</taxon>
        <taxon>Acetobacter subgen. Acetobacter</taxon>
    </lineage>
</organism>
<protein>
    <recommendedName>
        <fullName evidence="3">RidA family protein</fullName>
    </recommendedName>
</protein>
<dbReference type="Gene3D" id="3.30.1330.40">
    <property type="entry name" value="RutC-like"/>
    <property type="match status" value="1"/>
</dbReference>
<dbReference type="Proteomes" id="UP000188937">
    <property type="component" value="Chromosome"/>
</dbReference>
<keyword evidence="2" id="KW-1185">Reference proteome</keyword>